<evidence type="ECO:0000313" key="5">
    <source>
        <dbReference type="EMBL" id="KIF83750.1"/>
    </source>
</evidence>
<name>A0A0C2BR21_9BURK</name>
<keyword evidence="2" id="KW-0488">Methylation</keyword>
<evidence type="ECO:0008006" key="7">
    <source>
        <dbReference type="Google" id="ProtNLM"/>
    </source>
</evidence>
<dbReference type="PROSITE" id="PS00409">
    <property type="entry name" value="PROKAR_NTER_METHYL"/>
    <property type="match status" value="1"/>
</dbReference>
<evidence type="ECO:0000256" key="3">
    <source>
        <dbReference type="RuleBase" id="RU000389"/>
    </source>
</evidence>
<dbReference type="Pfam" id="PF07963">
    <property type="entry name" value="N_methyl"/>
    <property type="match status" value="1"/>
</dbReference>
<evidence type="ECO:0000256" key="4">
    <source>
        <dbReference type="SAM" id="Phobius"/>
    </source>
</evidence>
<dbReference type="AlphaFoldDB" id="A0A0C2BR21"/>
<keyword evidence="4" id="KW-0472">Membrane</keyword>
<keyword evidence="4" id="KW-1133">Transmembrane helix</keyword>
<keyword evidence="3" id="KW-0281">Fimbrium</keyword>
<dbReference type="GO" id="GO:0044096">
    <property type="term" value="C:type IV pilus"/>
    <property type="evidence" value="ECO:0007669"/>
    <property type="project" value="TreeGrafter"/>
</dbReference>
<proteinExistence type="inferred from homology"/>
<evidence type="ECO:0000256" key="1">
    <source>
        <dbReference type="ARBA" id="ARBA00005233"/>
    </source>
</evidence>
<feature type="transmembrane region" description="Helical" evidence="4">
    <location>
        <begin position="7"/>
        <end position="28"/>
    </location>
</feature>
<dbReference type="PANTHER" id="PTHR30093">
    <property type="entry name" value="GENERAL SECRETION PATHWAY PROTEIN G"/>
    <property type="match status" value="1"/>
</dbReference>
<dbReference type="NCBIfam" id="TIGR02532">
    <property type="entry name" value="IV_pilin_GFxxxE"/>
    <property type="match status" value="1"/>
</dbReference>
<dbReference type="InterPro" id="IPR001082">
    <property type="entry name" value="Pilin"/>
</dbReference>
<organism evidence="5 6">
    <name type="scientific">Noviherbaspirillum autotrophicum</name>
    <dbReference type="NCBI Taxonomy" id="709839"/>
    <lineage>
        <taxon>Bacteria</taxon>
        <taxon>Pseudomonadati</taxon>
        <taxon>Pseudomonadota</taxon>
        <taxon>Betaproteobacteria</taxon>
        <taxon>Burkholderiales</taxon>
        <taxon>Oxalobacteraceae</taxon>
        <taxon>Noviherbaspirillum</taxon>
    </lineage>
</organism>
<dbReference type="PANTHER" id="PTHR30093:SF34">
    <property type="entry name" value="PREPILIN PEPTIDASE-DEPENDENT PROTEIN D"/>
    <property type="match status" value="1"/>
</dbReference>
<dbReference type="GO" id="GO:0007155">
    <property type="term" value="P:cell adhesion"/>
    <property type="evidence" value="ECO:0007669"/>
    <property type="project" value="InterPro"/>
</dbReference>
<keyword evidence="4" id="KW-0812">Transmembrane</keyword>
<keyword evidence="6" id="KW-1185">Reference proteome</keyword>
<dbReference type="InterPro" id="IPR045584">
    <property type="entry name" value="Pilin-like"/>
</dbReference>
<comment type="caution">
    <text evidence="5">The sequence shown here is derived from an EMBL/GenBank/DDBJ whole genome shotgun (WGS) entry which is preliminary data.</text>
</comment>
<dbReference type="Proteomes" id="UP000031572">
    <property type="component" value="Unassembled WGS sequence"/>
</dbReference>
<dbReference type="STRING" id="709839.TSA66_14480"/>
<sequence length="151" mass="14968">MQHTQRGFTLIELMIVVAIVGILAAVAIPQYSNYTSRSYAASTMGEVAAYKSAVNDCISGQGIAPGVAVTNCANGQNGVPASQTTANLVGGVTVSGAGVITTTSKATASGTGTALTVTDTPTVGAAVITWANTGTICDANRGMKPGQGDCP</sequence>
<reference evidence="5 6" key="1">
    <citation type="submission" date="2014-12" db="EMBL/GenBank/DDBJ databases">
        <title>Denitrispirillum autotrophicum gen. nov., sp. nov., Denitrifying, Facultatively Autotrophic Bacteria Isolated from Rice Paddy Soil.</title>
        <authorList>
            <person name="Ishii S."/>
            <person name="Ashida N."/>
            <person name="Ohno H."/>
            <person name="Otsuka S."/>
            <person name="Yokota A."/>
            <person name="Senoo K."/>
        </authorList>
    </citation>
    <scope>NUCLEOTIDE SEQUENCE [LARGE SCALE GENOMIC DNA]</scope>
    <source>
        <strain evidence="5 6">TSA66</strain>
    </source>
</reference>
<evidence type="ECO:0000313" key="6">
    <source>
        <dbReference type="Proteomes" id="UP000031572"/>
    </source>
</evidence>
<dbReference type="EMBL" id="JWJG01000028">
    <property type="protein sequence ID" value="KIF83750.1"/>
    <property type="molecule type" value="Genomic_DNA"/>
</dbReference>
<accession>A0A0C2BR21</accession>
<dbReference type="OrthoDB" id="8607132at2"/>
<gene>
    <name evidence="5" type="ORF">TSA66_14480</name>
</gene>
<dbReference type="GO" id="GO:0043107">
    <property type="term" value="P:type IV pilus-dependent motility"/>
    <property type="evidence" value="ECO:0007669"/>
    <property type="project" value="TreeGrafter"/>
</dbReference>
<dbReference type="Gene3D" id="3.30.700.10">
    <property type="entry name" value="Glycoprotein, Type 4 Pilin"/>
    <property type="match status" value="1"/>
</dbReference>
<protein>
    <recommendedName>
        <fullName evidence="7">Pilus assembly protein TapA</fullName>
    </recommendedName>
</protein>
<dbReference type="InterPro" id="IPR012902">
    <property type="entry name" value="N_methyl_site"/>
</dbReference>
<dbReference type="Pfam" id="PF00114">
    <property type="entry name" value="Pilin"/>
    <property type="match status" value="1"/>
</dbReference>
<comment type="similarity">
    <text evidence="1 3">Belongs to the N-Me-Phe pilin family.</text>
</comment>
<dbReference type="SUPFAM" id="SSF54523">
    <property type="entry name" value="Pili subunits"/>
    <property type="match status" value="1"/>
</dbReference>
<evidence type="ECO:0000256" key="2">
    <source>
        <dbReference type="ARBA" id="ARBA00022481"/>
    </source>
</evidence>